<dbReference type="Gene3D" id="1.20.1050.10">
    <property type="match status" value="1"/>
</dbReference>
<accession>A0A0N7M4D9</accession>
<protein>
    <recommendedName>
        <fullName evidence="1">GST N-terminal domain-containing protein</fullName>
    </recommendedName>
</protein>
<dbReference type="Pfam" id="PF22119">
    <property type="entry name" value="GST_C_8"/>
    <property type="match status" value="1"/>
</dbReference>
<dbReference type="Proteomes" id="UP000051326">
    <property type="component" value="Unassembled WGS sequence"/>
</dbReference>
<dbReference type="SUPFAM" id="SSF47616">
    <property type="entry name" value="GST C-terminal domain-like"/>
    <property type="match status" value="1"/>
</dbReference>
<dbReference type="Gene3D" id="3.40.30.10">
    <property type="entry name" value="Glutaredoxin"/>
    <property type="match status" value="1"/>
</dbReference>
<dbReference type="EMBL" id="CYSR01000014">
    <property type="protein sequence ID" value="CUH99362.1"/>
    <property type="molecule type" value="Genomic_DNA"/>
</dbReference>
<evidence type="ECO:0000313" key="3">
    <source>
        <dbReference type="Proteomes" id="UP000051326"/>
    </source>
</evidence>
<feature type="domain" description="GST N-terminal" evidence="1">
    <location>
        <begin position="3"/>
        <end position="86"/>
    </location>
</feature>
<dbReference type="InterPro" id="IPR036282">
    <property type="entry name" value="Glutathione-S-Trfase_C_sf"/>
</dbReference>
<dbReference type="RefSeq" id="WP_058285527.1">
    <property type="nucleotide sequence ID" value="NZ_CYSR01000014.1"/>
</dbReference>
<dbReference type="AlphaFoldDB" id="A0A0N7M4D9"/>
<organism evidence="2 3">
    <name type="scientific">Leisingera aquaemixtae</name>
    <dbReference type="NCBI Taxonomy" id="1396826"/>
    <lineage>
        <taxon>Bacteria</taxon>
        <taxon>Pseudomonadati</taxon>
        <taxon>Pseudomonadota</taxon>
        <taxon>Alphaproteobacteria</taxon>
        <taxon>Rhodobacterales</taxon>
        <taxon>Roseobacteraceae</taxon>
        <taxon>Leisingera</taxon>
    </lineage>
</organism>
<reference evidence="2 3" key="1">
    <citation type="submission" date="2015-09" db="EMBL/GenBank/DDBJ databases">
        <authorList>
            <consortium name="Swine Surveillance"/>
        </authorList>
    </citation>
    <scope>NUCLEOTIDE SEQUENCE [LARGE SCALE GENOMIC DNA]</scope>
    <source>
        <strain evidence="2 3">CECT 8399</strain>
    </source>
</reference>
<dbReference type="InterPro" id="IPR054761">
    <property type="entry name" value="GST_C_proteobact"/>
</dbReference>
<dbReference type="PROSITE" id="PS50404">
    <property type="entry name" value="GST_NTER"/>
    <property type="match status" value="1"/>
</dbReference>
<gene>
    <name evidence="2" type="ORF">PHA8399_01481</name>
</gene>
<proteinExistence type="predicted"/>
<evidence type="ECO:0000259" key="1">
    <source>
        <dbReference type="PROSITE" id="PS50404"/>
    </source>
</evidence>
<dbReference type="InterPro" id="IPR036249">
    <property type="entry name" value="Thioredoxin-like_sf"/>
</dbReference>
<name>A0A0N7M4D9_9RHOB</name>
<dbReference type="SUPFAM" id="SSF52833">
    <property type="entry name" value="Thioredoxin-like"/>
    <property type="match status" value="1"/>
</dbReference>
<dbReference type="STRING" id="1396826.PHA8399_01481"/>
<dbReference type="InterPro" id="IPR004045">
    <property type="entry name" value="Glutathione_S-Trfase_N"/>
</dbReference>
<evidence type="ECO:0000313" key="2">
    <source>
        <dbReference type="EMBL" id="CUH99362.1"/>
    </source>
</evidence>
<sequence length="234" mass="25902">MTARYQLHYWPIPFRGHFIRYVLAYAGQPWEEPGFDAVAGLKTQEVADQPHPFMAPPLLTDIRTGSHLSQMPAVLMALGRAHGLLTEPDRTLRLICDASDILFEITRYHGALMWDAASWADFHGSRLPRWMQIHERIVAEAGVTATAGYLRGRAHPGLADLVLGALWHTMADRLPPLRPLLHENAPVLKGLADRIAAEPPVAALIADWAGHRPVYCGGQIEASLLNMLNMETGT</sequence>